<dbReference type="AlphaFoldDB" id="A0A7L1NLH0"/>
<feature type="non-terminal residue" evidence="2">
    <location>
        <position position="1"/>
    </location>
</feature>
<evidence type="ECO:0000313" key="3">
    <source>
        <dbReference type="Proteomes" id="UP000565785"/>
    </source>
</evidence>
<dbReference type="PANTHER" id="PTHR10424">
    <property type="entry name" value="VIRAL ENVELOPE PROTEIN"/>
    <property type="match status" value="1"/>
</dbReference>
<keyword evidence="1" id="KW-0812">Transmembrane</keyword>
<reference evidence="2 3" key="1">
    <citation type="submission" date="2019-09" db="EMBL/GenBank/DDBJ databases">
        <title>Bird 10,000 Genomes (B10K) Project - Family phase.</title>
        <authorList>
            <person name="Zhang G."/>
        </authorList>
    </citation>
    <scope>NUCLEOTIDE SEQUENCE [LARGE SCALE GENOMIC DNA]</scope>
    <source>
        <strain evidence="2">B10K-DU-002-35</strain>
        <tissue evidence="2">Muscle</tissue>
    </source>
</reference>
<dbReference type="Pfam" id="PF00429">
    <property type="entry name" value="TLV_coat"/>
    <property type="match status" value="1"/>
</dbReference>
<dbReference type="PANTHER" id="PTHR10424:SF82">
    <property type="entry name" value="ENVELOPE GLYCOPROTEIN-RELATED"/>
    <property type="match status" value="1"/>
</dbReference>
<dbReference type="OrthoDB" id="9633697at2759"/>
<dbReference type="Proteomes" id="UP000565785">
    <property type="component" value="Unassembled WGS sequence"/>
</dbReference>
<feature type="non-terminal residue" evidence="2">
    <location>
        <position position="107"/>
    </location>
</feature>
<keyword evidence="3" id="KW-1185">Reference proteome</keyword>
<dbReference type="EMBL" id="VXBP01006723">
    <property type="protein sequence ID" value="NXN99763.1"/>
    <property type="molecule type" value="Genomic_DNA"/>
</dbReference>
<sequence length="107" mass="12706">MAKLRESLERRKKERETQQGWYQSWFNNSPWFTTLLSTIVGPVVIIILVLTFGPCIFNRIVDLVKRRLEAAHLMFIRAKYETLPEKPKVNETLALSYQVLEYFDEQN</sequence>
<dbReference type="InterPro" id="IPR018154">
    <property type="entry name" value="TLV/ENV_coat_polyprotein"/>
</dbReference>
<keyword evidence="1" id="KW-0472">Membrane</keyword>
<evidence type="ECO:0000256" key="1">
    <source>
        <dbReference type="SAM" id="Phobius"/>
    </source>
</evidence>
<protein>
    <submittedName>
        <fullName evidence="2">ENV1 protein</fullName>
    </submittedName>
</protein>
<keyword evidence="1" id="KW-1133">Transmembrane helix</keyword>
<name>A0A7L1NLH0_RHICY</name>
<gene>
    <name evidence="2" type="primary">Env1_3</name>
    <name evidence="2" type="ORF">RHICYA_R15818</name>
</gene>
<organism evidence="2 3">
    <name type="scientific">Rhinopomastus cyanomelas</name>
    <name type="common">Common scimitarbill</name>
    <dbReference type="NCBI Taxonomy" id="113115"/>
    <lineage>
        <taxon>Eukaryota</taxon>
        <taxon>Metazoa</taxon>
        <taxon>Chordata</taxon>
        <taxon>Craniata</taxon>
        <taxon>Vertebrata</taxon>
        <taxon>Euteleostomi</taxon>
        <taxon>Archelosauria</taxon>
        <taxon>Archosauria</taxon>
        <taxon>Dinosauria</taxon>
        <taxon>Saurischia</taxon>
        <taxon>Theropoda</taxon>
        <taxon>Coelurosauria</taxon>
        <taxon>Aves</taxon>
        <taxon>Neognathae</taxon>
        <taxon>Neoaves</taxon>
        <taxon>Telluraves</taxon>
        <taxon>Coraciimorphae</taxon>
        <taxon>Bucerotiformes</taxon>
        <taxon>Rhinopomastidae</taxon>
        <taxon>Rhinopomastus</taxon>
    </lineage>
</organism>
<comment type="caution">
    <text evidence="2">The sequence shown here is derived from an EMBL/GenBank/DDBJ whole genome shotgun (WGS) entry which is preliminary data.</text>
</comment>
<feature type="transmembrane region" description="Helical" evidence="1">
    <location>
        <begin position="31"/>
        <end position="57"/>
    </location>
</feature>
<evidence type="ECO:0000313" key="2">
    <source>
        <dbReference type="EMBL" id="NXN99763.1"/>
    </source>
</evidence>
<proteinExistence type="predicted"/>
<accession>A0A7L1NLH0</accession>